<gene>
    <name evidence="1" type="ORF">TBIB3V08_LOCUS9072</name>
</gene>
<evidence type="ECO:0000313" key="1">
    <source>
        <dbReference type="EMBL" id="CAD7446748.1"/>
    </source>
</evidence>
<protein>
    <submittedName>
        <fullName evidence="1">Uncharacterized protein</fullName>
    </submittedName>
</protein>
<name>A0A7R9I3W7_9NEOP</name>
<proteinExistence type="predicted"/>
<dbReference type="AlphaFoldDB" id="A0A7R9I3W7"/>
<accession>A0A7R9I3W7</accession>
<reference evidence="1" key="1">
    <citation type="submission" date="2020-11" db="EMBL/GenBank/DDBJ databases">
        <authorList>
            <person name="Tran Van P."/>
        </authorList>
    </citation>
    <scope>NUCLEOTIDE SEQUENCE</scope>
</reference>
<sequence>MTSLVLTDSSQLTADGFEKLPDQIMPETCTVYLIDNRTCLSEASIRDMQSTKDGLKHYNYQCNTVSFTKNFIKKGHGALKLYLARLEEEKRIEAEWKKQEQEDLRDMALLAQIIQTFSERRVQVGFKTLPDDSPSLCQNKHSAHNDDYIVVTLDHVTISFLKQMRISWDMEQTRACTSDEPILYSTFSRDLTCFTNIQQ</sequence>
<organism evidence="1">
    <name type="scientific">Timema bartmani</name>
    <dbReference type="NCBI Taxonomy" id="61472"/>
    <lineage>
        <taxon>Eukaryota</taxon>
        <taxon>Metazoa</taxon>
        <taxon>Ecdysozoa</taxon>
        <taxon>Arthropoda</taxon>
        <taxon>Hexapoda</taxon>
        <taxon>Insecta</taxon>
        <taxon>Pterygota</taxon>
        <taxon>Neoptera</taxon>
        <taxon>Polyneoptera</taxon>
        <taxon>Phasmatodea</taxon>
        <taxon>Timematodea</taxon>
        <taxon>Timematoidea</taxon>
        <taxon>Timematidae</taxon>
        <taxon>Timema</taxon>
    </lineage>
</organism>
<dbReference type="EMBL" id="OD568270">
    <property type="protein sequence ID" value="CAD7446748.1"/>
    <property type="molecule type" value="Genomic_DNA"/>
</dbReference>